<dbReference type="SUPFAM" id="SSF143422">
    <property type="entry name" value="Transposase IS200-like"/>
    <property type="match status" value="1"/>
</dbReference>
<dbReference type="AlphaFoldDB" id="A0A1F5EG90"/>
<dbReference type="GO" id="GO:0006313">
    <property type="term" value="P:DNA transposition"/>
    <property type="evidence" value="ECO:0007669"/>
    <property type="project" value="InterPro"/>
</dbReference>
<evidence type="ECO:0000313" key="3">
    <source>
        <dbReference type="Proteomes" id="UP000186029"/>
    </source>
</evidence>
<evidence type="ECO:0000313" key="2">
    <source>
        <dbReference type="EMBL" id="OGD66439.1"/>
    </source>
</evidence>
<dbReference type="GO" id="GO:0004803">
    <property type="term" value="F:transposase activity"/>
    <property type="evidence" value="ECO:0007669"/>
    <property type="project" value="InterPro"/>
</dbReference>
<dbReference type="Proteomes" id="UP000186029">
    <property type="component" value="Unassembled WGS sequence"/>
</dbReference>
<dbReference type="PANTHER" id="PTHR34322">
    <property type="entry name" value="TRANSPOSASE, Y1_TNP DOMAIN-CONTAINING"/>
    <property type="match status" value="1"/>
</dbReference>
<organism evidence="2 3">
    <name type="scientific">Candidatus Campbellbacteria bacterium RIFCSPLOWO2_02_35_12</name>
    <dbReference type="NCBI Taxonomy" id="1797580"/>
    <lineage>
        <taxon>Bacteria</taxon>
        <taxon>Candidatus Campbelliibacteriota</taxon>
    </lineage>
</organism>
<dbReference type="Gene3D" id="3.30.70.1290">
    <property type="entry name" value="Transposase IS200-like"/>
    <property type="match status" value="1"/>
</dbReference>
<proteinExistence type="predicted"/>
<dbReference type="GO" id="GO:0003677">
    <property type="term" value="F:DNA binding"/>
    <property type="evidence" value="ECO:0007669"/>
    <property type="project" value="InterPro"/>
</dbReference>
<accession>A0A1F5EG90</accession>
<gene>
    <name evidence="2" type="ORF">A2Z61_00290</name>
</gene>
<feature type="domain" description="Transposase IS200-like" evidence="1">
    <location>
        <begin position="8"/>
        <end position="143"/>
    </location>
</feature>
<evidence type="ECO:0000259" key="1">
    <source>
        <dbReference type="SMART" id="SM01321"/>
    </source>
</evidence>
<dbReference type="EMBL" id="MFAC01000032">
    <property type="protein sequence ID" value="OGD66439.1"/>
    <property type="molecule type" value="Genomic_DNA"/>
</dbReference>
<reference evidence="2 3" key="1">
    <citation type="journal article" date="2016" name="Nat. Commun.">
        <title>Thousands of microbial genomes shed light on interconnected biogeochemical processes in an aquifer system.</title>
        <authorList>
            <person name="Anantharaman K."/>
            <person name="Brown C.T."/>
            <person name="Hug L.A."/>
            <person name="Sharon I."/>
            <person name="Castelle C.J."/>
            <person name="Probst A.J."/>
            <person name="Thomas B.C."/>
            <person name="Singh A."/>
            <person name="Wilkins M.J."/>
            <person name="Karaoz U."/>
            <person name="Brodie E.L."/>
            <person name="Williams K.H."/>
            <person name="Hubbard S.S."/>
            <person name="Banfield J.F."/>
        </authorList>
    </citation>
    <scope>NUCLEOTIDE SEQUENCE [LARGE SCALE GENOMIC DNA]</scope>
</reference>
<dbReference type="InterPro" id="IPR002686">
    <property type="entry name" value="Transposase_17"/>
</dbReference>
<dbReference type="InterPro" id="IPR036515">
    <property type="entry name" value="Transposase_17_sf"/>
</dbReference>
<protein>
    <recommendedName>
        <fullName evidence="1">Transposase IS200-like domain-containing protein</fullName>
    </recommendedName>
</protein>
<dbReference type="SMART" id="SM01321">
    <property type="entry name" value="Y1_Tnp"/>
    <property type="match status" value="1"/>
</dbReference>
<name>A0A1F5EG90_9BACT</name>
<comment type="caution">
    <text evidence="2">The sequence shown here is derived from an EMBL/GenBank/DDBJ whole genome shotgun (WGS) entry which is preliminary data.</text>
</comment>
<sequence length="218" mass="26122">MNRKFQFSIGEFYHLYNRGINKMPIFLNVFDKKRFIKLLFVCNSRKSVVFKSIQGQSLDEIDRGETLVDIGIYCLVPNHFHLLIKEKTENGISEFVKKVATGYSMYFNKKYERTGSLFEGPFKAKRIDTDEYLKYIFSYIHLNPIKIIDSQWKENKITDRVKAKNYLQKYPYSSYFEYIGGKRQEEKILEKDSFPEYFSQPKEFDDFINDWLSFNLIN</sequence>
<dbReference type="PANTHER" id="PTHR34322:SF2">
    <property type="entry name" value="TRANSPOSASE IS200-LIKE DOMAIN-CONTAINING PROTEIN"/>
    <property type="match status" value="1"/>
</dbReference>
<dbReference type="Pfam" id="PF01797">
    <property type="entry name" value="Y1_Tnp"/>
    <property type="match status" value="1"/>
</dbReference>